<gene>
    <name evidence="7" type="ORF">ACFFN1_14345</name>
</gene>
<evidence type="ECO:0000259" key="6">
    <source>
        <dbReference type="PROSITE" id="PS50893"/>
    </source>
</evidence>
<dbReference type="Proteomes" id="UP001589707">
    <property type="component" value="Unassembled WGS sequence"/>
</dbReference>
<dbReference type="Gene3D" id="3.40.50.300">
    <property type="entry name" value="P-loop containing nucleotide triphosphate hydrolases"/>
    <property type="match status" value="1"/>
</dbReference>
<name>A0ABV5X683_9MICO</name>
<dbReference type="InterPro" id="IPR003593">
    <property type="entry name" value="AAA+_ATPase"/>
</dbReference>
<sequence>MIGANGSGKSTLLRLIAGVERPNEGQILARRKPTLLGVNAALQPALSGADNVHLGCLAMGMTPRQAEAVFDEVVELSALGDSIYRPMGSYSSGMAARLRFAIAVAARPSILLIDEALSTGDATFAQRSSEAMDQMLENAGTVFLVNHAAKVIQEMCSRAIWLHEGQIIMDGPADEVAERYRWWAWNVAKGEDETAERLLEQAVEEGETELVQVLETAPTRMLQPRHSSGVKRFRPNRRVPEGEGRRPVSVREPAIETDVFPEMSPNRVVLSRPPGPVPAARHARRR</sequence>
<dbReference type="PANTHER" id="PTHR46743:SF2">
    <property type="entry name" value="TEICHOIC ACIDS EXPORT ATP-BINDING PROTEIN TAGH"/>
    <property type="match status" value="1"/>
</dbReference>
<feature type="region of interest" description="Disordered" evidence="5">
    <location>
        <begin position="221"/>
        <end position="286"/>
    </location>
</feature>
<dbReference type="PROSITE" id="PS00211">
    <property type="entry name" value="ABC_TRANSPORTER_1"/>
    <property type="match status" value="1"/>
</dbReference>
<comment type="caution">
    <text evidence="7">The sequence shown here is derived from an EMBL/GenBank/DDBJ whole genome shotgun (WGS) entry which is preliminary data.</text>
</comment>
<evidence type="ECO:0000256" key="4">
    <source>
        <dbReference type="ARBA" id="ARBA00022840"/>
    </source>
</evidence>
<dbReference type="GO" id="GO:0005524">
    <property type="term" value="F:ATP binding"/>
    <property type="evidence" value="ECO:0007669"/>
    <property type="project" value="UniProtKB-KW"/>
</dbReference>
<dbReference type="PANTHER" id="PTHR46743">
    <property type="entry name" value="TEICHOIC ACIDS EXPORT ATP-BINDING PROTEIN TAGH"/>
    <property type="match status" value="1"/>
</dbReference>
<evidence type="ECO:0000256" key="2">
    <source>
        <dbReference type="ARBA" id="ARBA00022448"/>
    </source>
</evidence>
<dbReference type="InterPro" id="IPR015860">
    <property type="entry name" value="ABC_transpr_TagH-like"/>
</dbReference>
<proteinExistence type="inferred from homology"/>
<evidence type="ECO:0000256" key="5">
    <source>
        <dbReference type="SAM" id="MobiDB-lite"/>
    </source>
</evidence>
<organism evidence="7 8">
    <name type="scientific">Brevibacterium otitidis</name>
    <dbReference type="NCBI Taxonomy" id="53364"/>
    <lineage>
        <taxon>Bacteria</taxon>
        <taxon>Bacillati</taxon>
        <taxon>Actinomycetota</taxon>
        <taxon>Actinomycetes</taxon>
        <taxon>Micrococcales</taxon>
        <taxon>Brevibacteriaceae</taxon>
        <taxon>Brevibacterium</taxon>
    </lineage>
</organism>
<keyword evidence="3" id="KW-0547">Nucleotide-binding</keyword>
<accession>A0ABV5X683</accession>
<keyword evidence="2" id="KW-0813">Transport</keyword>
<comment type="similarity">
    <text evidence="1">Belongs to the ABC transporter superfamily.</text>
</comment>
<dbReference type="InterPro" id="IPR003439">
    <property type="entry name" value="ABC_transporter-like_ATP-bd"/>
</dbReference>
<feature type="compositionally biased region" description="Basic residues" evidence="5">
    <location>
        <begin position="228"/>
        <end position="237"/>
    </location>
</feature>
<dbReference type="EMBL" id="JBHMAU010000122">
    <property type="protein sequence ID" value="MFB9777556.1"/>
    <property type="molecule type" value="Genomic_DNA"/>
</dbReference>
<protein>
    <submittedName>
        <fullName evidence="7">ABC transporter ATP-binding protein</fullName>
    </submittedName>
</protein>
<keyword evidence="8" id="KW-1185">Reference proteome</keyword>
<evidence type="ECO:0000256" key="1">
    <source>
        <dbReference type="ARBA" id="ARBA00005417"/>
    </source>
</evidence>
<dbReference type="CDD" id="cd03220">
    <property type="entry name" value="ABC_KpsT_Wzt"/>
    <property type="match status" value="1"/>
</dbReference>
<dbReference type="InterPro" id="IPR017871">
    <property type="entry name" value="ABC_transporter-like_CS"/>
</dbReference>
<dbReference type="Pfam" id="PF00005">
    <property type="entry name" value="ABC_tran"/>
    <property type="match status" value="1"/>
</dbReference>
<dbReference type="PROSITE" id="PS50893">
    <property type="entry name" value="ABC_TRANSPORTER_2"/>
    <property type="match status" value="1"/>
</dbReference>
<evidence type="ECO:0000313" key="8">
    <source>
        <dbReference type="Proteomes" id="UP001589707"/>
    </source>
</evidence>
<evidence type="ECO:0000313" key="7">
    <source>
        <dbReference type="EMBL" id="MFB9777556.1"/>
    </source>
</evidence>
<evidence type="ECO:0000256" key="3">
    <source>
        <dbReference type="ARBA" id="ARBA00022741"/>
    </source>
</evidence>
<dbReference type="InterPro" id="IPR027417">
    <property type="entry name" value="P-loop_NTPase"/>
</dbReference>
<dbReference type="SMART" id="SM00382">
    <property type="entry name" value="AAA"/>
    <property type="match status" value="1"/>
</dbReference>
<keyword evidence="4 7" id="KW-0067">ATP-binding</keyword>
<dbReference type="RefSeq" id="WP_376841531.1">
    <property type="nucleotide sequence ID" value="NZ_JBHMAU010000122.1"/>
</dbReference>
<reference evidence="7 8" key="1">
    <citation type="submission" date="2024-09" db="EMBL/GenBank/DDBJ databases">
        <authorList>
            <person name="Sun Q."/>
            <person name="Mori K."/>
        </authorList>
    </citation>
    <scope>NUCLEOTIDE SEQUENCE [LARGE SCALE GENOMIC DNA]</scope>
    <source>
        <strain evidence="7 8">JCM 11683</strain>
    </source>
</reference>
<dbReference type="InterPro" id="IPR050683">
    <property type="entry name" value="Bact_Polysacc_Export_ATP-bd"/>
</dbReference>
<feature type="domain" description="ABC transporter" evidence="6">
    <location>
        <begin position="2"/>
        <end position="189"/>
    </location>
</feature>
<dbReference type="SUPFAM" id="SSF52540">
    <property type="entry name" value="P-loop containing nucleoside triphosphate hydrolases"/>
    <property type="match status" value="1"/>
</dbReference>